<keyword evidence="2" id="KW-0813">Transport</keyword>
<keyword evidence="8" id="KW-1185">Reference proteome</keyword>
<dbReference type="CDD" id="cd02956">
    <property type="entry name" value="ybbN"/>
    <property type="match status" value="1"/>
</dbReference>
<dbReference type="PANTHER" id="PTHR45663">
    <property type="entry name" value="GEO12009P1"/>
    <property type="match status" value="1"/>
</dbReference>
<evidence type="ECO:0000256" key="3">
    <source>
        <dbReference type="ARBA" id="ARBA00022982"/>
    </source>
</evidence>
<dbReference type="FunFam" id="3.40.30.10:FF:000001">
    <property type="entry name" value="Thioredoxin"/>
    <property type="match status" value="1"/>
</dbReference>
<evidence type="ECO:0000256" key="5">
    <source>
        <dbReference type="ARBA" id="ARBA00023284"/>
    </source>
</evidence>
<keyword evidence="5" id="KW-0676">Redox-active center</keyword>
<dbReference type="AlphaFoldDB" id="A0A3M9XQX7"/>
<dbReference type="SUPFAM" id="SSF52833">
    <property type="entry name" value="Thioredoxin-like"/>
    <property type="match status" value="1"/>
</dbReference>
<proteinExistence type="inferred from homology"/>
<dbReference type="Proteomes" id="UP000268623">
    <property type="component" value="Unassembled WGS sequence"/>
</dbReference>
<dbReference type="InterPro" id="IPR013766">
    <property type="entry name" value="Thioredoxin_domain"/>
</dbReference>
<dbReference type="RefSeq" id="WP_123176595.1">
    <property type="nucleotide sequence ID" value="NZ_QWDD01000001.1"/>
</dbReference>
<evidence type="ECO:0000256" key="1">
    <source>
        <dbReference type="ARBA" id="ARBA00008987"/>
    </source>
</evidence>
<accession>A0A3M9XQX7</accession>
<dbReference type="InterPro" id="IPR017937">
    <property type="entry name" value="Thioredoxin_CS"/>
</dbReference>
<dbReference type="Pfam" id="PF00085">
    <property type="entry name" value="Thioredoxin"/>
    <property type="match status" value="1"/>
</dbReference>
<sequence>MVETAGMANAPTTPVETTTDRFRADVLDASMRQIVLVDFWAPWCGPCRQLAPVIERLAAASAGKIALVKMNIDADPLIADQLGVKSIPAVVAFQRGRPIDGFVGALPESQIKGFLERLIGPIEDEGDALEAAQEMIADGDLAGAESLLSELAGGEPPNAKAAAALLRLYIDSGRFDEAGALFEALPDAIRRDSGVAAAGAALQNAQQAQDLGEIDELRNRVNFDPNDLQAYFDLALALNAKGLREEATDALLEIIRRDRSWNDDGARRQLIQFFEAWGPMDKAAVNARRRLSTLLYS</sequence>
<dbReference type="InterPro" id="IPR036249">
    <property type="entry name" value="Thioredoxin-like_sf"/>
</dbReference>
<keyword evidence="3" id="KW-0249">Electron transport</keyword>
<organism evidence="7 8">
    <name type="scientific">Methylocystis hirsuta</name>
    <dbReference type="NCBI Taxonomy" id="369798"/>
    <lineage>
        <taxon>Bacteria</taxon>
        <taxon>Pseudomonadati</taxon>
        <taxon>Pseudomonadota</taxon>
        <taxon>Alphaproteobacteria</taxon>
        <taxon>Hyphomicrobiales</taxon>
        <taxon>Methylocystaceae</taxon>
        <taxon>Methylocystis</taxon>
    </lineage>
</organism>
<dbReference type="SUPFAM" id="SSF48452">
    <property type="entry name" value="TPR-like"/>
    <property type="match status" value="1"/>
</dbReference>
<dbReference type="PANTHER" id="PTHR45663:SF11">
    <property type="entry name" value="GEO12009P1"/>
    <property type="match status" value="1"/>
</dbReference>
<dbReference type="PRINTS" id="PR00421">
    <property type="entry name" value="THIOREDOXIN"/>
</dbReference>
<dbReference type="EMBL" id="QWDD01000001">
    <property type="protein sequence ID" value="RNJ50679.1"/>
    <property type="molecule type" value="Genomic_DNA"/>
</dbReference>
<feature type="domain" description="Thioredoxin" evidence="6">
    <location>
        <begin position="4"/>
        <end position="120"/>
    </location>
</feature>
<dbReference type="Gene3D" id="3.40.30.10">
    <property type="entry name" value="Glutaredoxin"/>
    <property type="match status" value="1"/>
</dbReference>
<dbReference type="PROSITE" id="PS00194">
    <property type="entry name" value="THIOREDOXIN_1"/>
    <property type="match status" value="1"/>
</dbReference>
<evidence type="ECO:0000259" key="6">
    <source>
        <dbReference type="PROSITE" id="PS51352"/>
    </source>
</evidence>
<dbReference type="PROSITE" id="PS51352">
    <property type="entry name" value="THIOREDOXIN_2"/>
    <property type="match status" value="1"/>
</dbReference>
<comment type="caution">
    <text evidence="7">The sequence shown here is derived from an EMBL/GenBank/DDBJ whole genome shotgun (WGS) entry which is preliminary data.</text>
</comment>
<dbReference type="GO" id="GO:0045454">
    <property type="term" value="P:cell redox homeostasis"/>
    <property type="evidence" value="ECO:0007669"/>
    <property type="project" value="TreeGrafter"/>
</dbReference>
<dbReference type="OrthoDB" id="9790390at2"/>
<dbReference type="Gene3D" id="1.25.40.10">
    <property type="entry name" value="Tetratricopeptide repeat domain"/>
    <property type="match status" value="2"/>
</dbReference>
<dbReference type="Pfam" id="PF14561">
    <property type="entry name" value="TPR_20"/>
    <property type="match status" value="1"/>
</dbReference>
<evidence type="ECO:0000313" key="8">
    <source>
        <dbReference type="Proteomes" id="UP000268623"/>
    </source>
</evidence>
<dbReference type="GO" id="GO:0006950">
    <property type="term" value="P:response to stress"/>
    <property type="evidence" value="ECO:0007669"/>
    <property type="project" value="UniProtKB-ARBA"/>
</dbReference>
<dbReference type="Pfam" id="PF14559">
    <property type="entry name" value="TPR_19"/>
    <property type="match status" value="1"/>
</dbReference>
<gene>
    <name evidence="7" type="ORF">D1O30_14895</name>
</gene>
<evidence type="ECO:0000256" key="2">
    <source>
        <dbReference type="ARBA" id="ARBA00022448"/>
    </source>
</evidence>
<keyword evidence="4" id="KW-1015">Disulfide bond</keyword>
<evidence type="ECO:0000256" key="4">
    <source>
        <dbReference type="ARBA" id="ARBA00023157"/>
    </source>
</evidence>
<dbReference type="GO" id="GO:0015035">
    <property type="term" value="F:protein-disulfide reductase activity"/>
    <property type="evidence" value="ECO:0007669"/>
    <property type="project" value="UniProtKB-ARBA"/>
</dbReference>
<protein>
    <submittedName>
        <fullName evidence="7">Co-chaperone YbbN</fullName>
    </submittedName>
</protein>
<name>A0A3M9XQX7_9HYPH</name>
<evidence type="ECO:0000313" key="7">
    <source>
        <dbReference type="EMBL" id="RNJ50679.1"/>
    </source>
</evidence>
<reference evidence="7 8" key="1">
    <citation type="submission" date="2018-08" db="EMBL/GenBank/DDBJ databases">
        <title>Genome sequence of Methylocystis hirsuta CSC1, a methanotroph able to accumulate PHAs.</title>
        <authorList>
            <person name="Bordel S."/>
            <person name="Rodriguez E."/>
            <person name="Gancedo J."/>
            <person name="Munoz R."/>
        </authorList>
    </citation>
    <scope>NUCLEOTIDE SEQUENCE [LARGE SCALE GENOMIC DNA]</scope>
    <source>
        <strain evidence="7 8">CSC1</strain>
    </source>
</reference>
<comment type="similarity">
    <text evidence="1">Belongs to the thioredoxin family.</text>
</comment>
<dbReference type="InterPro" id="IPR011990">
    <property type="entry name" value="TPR-like_helical_dom_sf"/>
</dbReference>
<dbReference type="GO" id="GO:0005829">
    <property type="term" value="C:cytosol"/>
    <property type="evidence" value="ECO:0007669"/>
    <property type="project" value="TreeGrafter"/>
</dbReference>